<dbReference type="AlphaFoldDB" id="A0A382M3U1"/>
<protein>
    <recommendedName>
        <fullName evidence="2">Outer membrane protein beta-barrel domain-containing protein</fullName>
    </recommendedName>
</protein>
<gene>
    <name evidence="1" type="ORF">METZ01_LOCUS296132</name>
</gene>
<dbReference type="Gene3D" id="2.40.160.60">
    <property type="entry name" value="Outer membrane protein transport protein (OMPP1/FadL/TodX)"/>
    <property type="match status" value="1"/>
</dbReference>
<organism evidence="1">
    <name type="scientific">marine metagenome</name>
    <dbReference type="NCBI Taxonomy" id="408172"/>
    <lineage>
        <taxon>unclassified sequences</taxon>
        <taxon>metagenomes</taxon>
        <taxon>ecological metagenomes</taxon>
    </lineage>
</organism>
<dbReference type="SUPFAM" id="SSF56935">
    <property type="entry name" value="Porins"/>
    <property type="match status" value="1"/>
</dbReference>
<name>A0A382M3U1_9ZZZZ</name>
<evidence type="ECO:0000313" key="1">
    <source>
        <dbReference type="EMBL" id="SVC43278.1"/>
    </source>
</evidence>
<evidence type="ECO:0008006" key="2">
    <source>
        <dbReference type="Google" id="ProtNLM"/>
    </source>
</evidence>
<feature type="non-terminal residue" evidence="1">
    <location>
        <position position="1"/>
    </location>
</feature>
<accession>A0A382M3U1</accession>
<dbReference type="EMBL" id="UINC01090922">
    <property type="protein sequence ID" value="SVC43278.1"/>
    <property type="molecule type" value="Genomic_DNA"/>
</dbReference>
<sequence length="235" mass="26364">PADFNQYNLKQSLITKTSGWNIRGGLRSSLNEWLRFGIALSLPYTIHVEEQHGTDEKLTFDNGDKSDATVTGYYDYKVHAPLIGDVGMALTSENLAISASLRFKDWGATEFNLNNISRSSDDYALLEEENSLLTFQYRSVVQLRFGVEYLKEFNDSFGITFRTGGGLIPSPDGDSKVDKSYTTIGLGIPIGNAIMLDAAYIFSQWEKKSRDWYTPAGATEEVQSDRLLVNFSYLF</sequence>
<reference evidence="1" key="1">
    <citation type="submission" date="2018-05" db="EMBL/GenBank/DDBJ databases">
        <authorList>
            <person name="Lanie J.A."/>
            <person name="Ng W.-L."/>
            <person name="Kazmierczak K.M."/>
            <person name="Andrzejewski T.M."/>
            <person name="Davidsen T.M."/>
            <person name="Wayne K.J."/>
            <person name="Tettelin H."/>
            <person name="Glass J.I."/>
            <person name="Rusch D."/>
            <person name="Podicherti R."/>
            <person name="Tsui H.-C.T."/>
            <person name="Winkler M.E."/>
        </authorList>
    </citation>
    <scope>NUCLEOTIDE SEQUENCE</scope>
</reference>
<proteinExistence type="predicted"/>